<evidence type="ECO:0000256" key="1">
    <source>
        <dbReference type="SAM" id="MobiDB-lite"/>
    </source>
</evidence>
<reference evidence="2" key="1">
    <citation type="submission" date="2021-06" db="EMBL/GenBank/DDBJ databases">
        <title>Parelaphostrongylus tenuis whole genome reference sequence.</title>
        <authorList>
            <person name="Garwood T.J."/>
            <person name="Larsen P.A."/>
            <person name="Fountain-Jones N.M."/>
            <person name="Garbe J.R."/>
            <person name="Macchietto M.G."/>
            <person name="Kania S.A."/>
            <person name="Gerhold R.W."/>
            <person name="Richards J.E."/>
            <person name="Wolf T.M."/>
        </authorList>
    </citation>
    <scope>NUCLEOTIDE SEQUENCE</scope>
    <source>
        <strain evidence="2">MNPRO001-30</strain>
        <tissue evidence="2">Meninges</tissue>
    </source>
</reference>
<feature type="compositionally biased region" description="Polar residues" evidence="1">
    <location>
        <begin position="36"/>
        <end position="50"/>
    </location>
</feature>
<feature type="region of interest" description="Disordered" evidence="1">
    <location>
        <begin position="1"/>
        <end position="66"/>
    </location>
</feature>
<evidence type="ECO:0000313" key="2">
    <source>
        <dbReference type="EMBL" id="KAJ1349054.1"/>
    </source>
</evidence>
<evidence type="ECO:0000313" key="3">
    <source>
        <dbReference type="Proteomes" id="UP001196413"/>
    </source>
</evidence>
<dbReference type="AlphaFoldDB" id="A0AAD5MK14"/>
<accession>A0AAD5MK14</accession>
<name>A0AAD5MK14_PARTN</name>
<comment type="caution">
    <text evidence="2">The sequence shown here is derived from an EMBL/GenBank/DDBJ whole genome shotgun (WGS) entry which is preliminary data.</text>
</comment>
<proteinExistence type="predicted"/>
<sequence length="66" mass="7427">MARFPGKTSRTRSQMVKKKMCTNSTECTDDDKQDNRPTVSSFSGSAQNGKQTDRSKHLNVTLIYRG</sequence>
<dbReference type="EMBL" id="JAHQIW010000605">
    <property type="protein sequence ID" value="KAJ1349054.1"/>
    <property type="molecule type" value="Genomic_DNA"/>
</dbReference>
<organism evidence="2 3">
    <name type="scientific">Parelaphostrongylus tenuis</name>
    <name type="common">Meningeal worm</name>
    <dbReference type="NCBI Taxonomy" id="148309"/>
    <lineage>
        <taxon>Eukaryota</taxon>
        <taxon>Metazoa</taxon>
        <taxon>Ecdysozoa</taxon>
        <taxon>Nematoda</taxon>
        <taxon>Chromadorea</taxon>
        <taxon>Rhabditida</taxon>
        <taxon>Rhabditina</taxon>
        <taxon>Rhabditomorpha</taxon>
        <taxon>Strongyloidea</taxon>
        <taxon>Metastrongylidae</taxon>
        <taxon>Parelaphostrongylus</taxon>
    </lineage>
</organism>
<gene>
    <name evidence="2" type="ORF">KIN20_004495</name>
</gene>
<protein>
    <submittedName>
        <fullName evidence="2">Uncharacterized protein</fullName>
    </submittedName>
</protein>
<keyword evidence="3" id="KW-1185">Reference proteome</keyword>
<dbReference type="Proteomes" id="UP001196413">
    <property type="component" value="Unassembled WGS sequence"/>
</dbReference>